<feature type="domain" description="Tyrosine specific protein phosphatases" evidence="15">
    <location>
        <begin position="1127"/>
        <end position="1199"/>
    </location>
</feature>
<comment type="caution">
    <text evidence="16">The sequence shown here is derived from an EMBL/GenBank/DDBJ whole genome shotgun (WGS) entry which is preliminary data.</text>
</comment>
<dbReference type="Pfam" id="PF11548">
    <property type="entry name" value="Receptor_IA-2"/>
    <property type="match status" value="1"/>
</dbReference>
<evidence type="ECO:0000256" key="4">
    <source>
        <dbReference type="ARBA" id="ARBA00022729"/>
    </source>
</evidence>
<dbReference type="GO" id="GO:0048666">
    <property type="term" value="P:neuron development"/>
    <property type="evidence" value="ECO:0007669"/>
    <property type="project" value="UniProtKB-ARBA"/>
</dbReference>
<reference evidence="16" key="1">
    <citation type="submission" date="2022-12" db="EMBL/GenBank/DDBJ databases">
        <title>Chromosome-level genome assembly of the bean flower thrips Megalurothrips usitatus.</title>
        <authorList>
            <person name="Ma L."/>
            <person name="Liu Q."/>
            <person name="Li H."/>
            <person name="Cai W."/>
        </authorList>
    </citation>
    <scope>NUCLEOTIDE SEQUENCE</scope>
    <source>
        <strain evidence="16">Cailab_2022a</strain>
    </source>
</reference>
<dbReference type="PRINTS" id="PR00700">
    <property type="entry name" value="PRTYPHPHTASE"/>
</dbReference>
<sequence>MGPVWVPTSSKRRAGGTAPLPIYPVDVPCVLWTCPPVACVLLPVDVPCGLCLVDVSFSGLVDVPRRGPVFCGRALYRVLGTCYNPLQRRLSDMKTYPWFSTENAEALEEMLKMLFELGYYWDDDYMQCVLGAILVDIENRDFSRDGGYTACDMYRTDRWFKQHAAEEYRLEGGAPPARGDEATIRFTPSDGKYADEVFFPKAEARPDKLDLLSLVLSDELRRRGSEHGELAVPRPQQGLPARKRGDAAALPFPFRPDQQAGTRAMRKLMMDSVSMDDGGLPYLDGRRAAPYGPMVRLAPPEMQADGAAAPDLGGLELSDIAMVLRAVQQAEEEQRQAAEGAGEAAAEAGQPDNNLRMFSAHYNTPTSFRQGLEYRDEDVVVPQVVEADGEEPLLLEDMWEEVAASPSYQLPGPRGFSKVYNTPDMFRAGLETKDVDPEGDDEDVAAEPEVWMDTDTEPRGVEYQSDRLPAPVFIRPSRRGSPDEEASSMSAGHAGQPEQEEQLSQQQQQQPQPAEPAKDGQPPPPQQLRQEQSDEADDKAVKELLLNVYRQGEEPGVFSVPDEIQAEEDEVDHATPEAAAEAAAETQRSLGKAYTEGGLVFLPDQQTDRPETLDGRSLDALLKEWRGFERRERLDVKKPGPSYNVNNYFFRDHGDEKRAGTFRAVPETNEIKGEPRYEAIHGSPPLSMMQTYKNLPLLGDADFSKDPKTVNVKLSGISTWADGEKLIVALATTLNQMPAAFRMRRIFTNAVSFKVDPATSTLKPTEVAEQIMEKRDEIKKRVNVDIHSATAGNVKAMPQVQIQKEEPSWQSDTFLLGCVVFGVAMSAIVVAGVTFCTVRRVRLRKELRGMAAPDTEASKDYQDLCRARMAKKNEAERVEARPHPDPSHVDQRLASLSRESEGSNNSPSSRSSTSSWTEEPALTNMDISTGHMVLAYMEDHLKNKDRLEQEWQGLCAYEAEPCEATVAQKPENVKKNRYFPHVLPYDHSRVVLNELANATGSDYINASTITDHDPRNPAYLATQGPLPHTAADLWQLVWEQGSVVMVMLSRLTENGTAMCHRYWPEEGSELYHIYEVHLVSEHIWCDDYLVRSFYLKNLKTGETRTVTQFHFLSWPDHGVPPNTKPLLDFRRKVNKSYRGRSCPIVVHCSDGAGRTGTYCLIDMVLNRMAKGAKEIDIAATLEHIRDQRANMVESKEQFEFCLQAVADEVHAILKALPAQPTPPATAVVPPPPTSPGPEKEKDSKKEESQPQQPAKEKQEPKKKT</sequence>
<proteinExistence type="predicted"/>
<dbReference type="InterPro" id="IPR029021">
    <property type="entry name" value="Prot-tyrosine_phosphatase-like"/>
</dbReference>
<dbReference type="PANTHER" id="PTHR46106:SF4">
    <property type="entry name" value="IA-2 PROTEIN TYROSINE PHOSPHATASE, ISOFORM C"/>
    <property type="match status" value="1"/>
</dbReference>
<dbReference type="FunFam" id="3.90.190.10:FF:000017">
    <property type="entry name" value="receptor-type tyrosine-protein phosphatase-like N isoform X2"/>
    <property type="match status" value="1"/>
</dbReference>
<evidence type="ECO:0000256" key="5">
    <source>
        <dbReference type="ARBA" id="ARBA00022989"/>
    </source>
</evidence>
<keyword evidence="3 13" id="KW-0812">Transmembrane</keyword>
<evidence type="ECO:0000313" key="17">
    <source>
        <dbReference type="Proteomes" id="UP001075354"/>
    </source>
</evidence>
<evidence type="ECO:0000256" key="6">
    <source>
        <dbReference type="ARBA" id="ARBA00023018"/>
    </source>
</evidence>
<accession>A0AAV7XWW0</accession>
<feature type="compositionally biased region" description="Low complexity" evidence="12">
    <location>
        <begin position="902"/>
        <end position="920"/>
    </location>
</feature>
<keyword evidence="2" id="KW-0597">Phosphoprotein</keyword>
<dbReference type="Gene3D" id="3.30.70.2470">
    <property type="entry name" value="Protein-tyrosine phosphatase receptor IA-2 ectodomain"/>
    <property type="match status" value="1"/>
</dbReference>
<feature type="compositionally biased region" description="Basic and acidic residues" evidence="12">
    <location>
        <begin position="872"/>
        <end position="891"/>
    </location>
</feature>
<keyword evidence="7 13" id="KW-0472">Membrane</keyword>
<evidence type="ECO:0000256" key="3">
    <source>
        <dbReference type="ARBA" id="ARBA00022692"/>
    </source>
</evidence>
<evidence type="ECO:0000256" key="9">
    <source>
        <dbReference type="ARBA" id="ARBA00023180"/>
    </source>
</evidence>
<dbReference type="SUPFAM" id="SSF52799">
    <property type="entry name" value="(Phosphotyrosine protein) phosphatases II"/>
    <property type="match status" value="1"/>
</dbReference>
<keyword evidence="5 13" id="KW-1133">Transmembrane helix</keyword>
<dbReference type="AlphaFoldDB" id="A0AAV7XWW0"/>
<name>A0AAV7XWW0_9NEOP</name>
<feature type="domain" description="Tyrosine-protein phosphatase" evidence="14">
    <location>
        <begin position="947"/>
        <end position="1208"/>
    </location>
</feature>
<comment type="subcellular location">
    <subcellularLocation>
        <location evidence="1">Cytoplasmic vesicle</location>
        <location evidence="1">Secretory vesicle membrane</location>
        <topology evidence="1">Single-pass type I membrane protein</topology>
    </subcellularLocation>
    <subcellularLocation>
        <location evidence="11">Synapse</location>
    </subcellularLocation>
</comment>
<dbReference type="SMART" id="SM00194">
    <property type="entry name" value="PTPc"/>
    <property type="match status" value="1"/>
</dbReference>
<dbReference type="EMBL" id="JAPTSV010000005">
    <property type="protein sequence ID" value="KAJ1528024.1"/>
    <property type="molecule type" value="Genomic_DNA"/>
</dbReference>
<dbReference type="InterPro" id="IPR000242">
    <property type="entry name" value="PTP_cat"/>
</dbReference>
<dbReference type="Pfam" id="PF00102">
    <property type="entry name" value="Y_phosphatase"/>
    <property type="match status" value="1"/>
</dbReference>
<dbReference type="PROSITE" id="PS00383">
    <property type="entry name" value="TYR_PHOSPHATASE_1"/>
    <property type="match status" value="1"/>
</dbReference>
<evidence type="ECO:0008006" key="18">
    <source>
        <dbReference type="Google" id="ProtNLM"/>
    </source>
</evidence>
<feature type="transmembrane region" description="Helical" evidence="13">
    <location>
        <begin position="814"/>
        <end position="838"/>
    </location>
</feature>
<evidence type="ECO:0000259" key="15">
    <source>
        <dbReference type="PROSITE" id="PS50056"/>
    </source>
</evidence>
<protein>
    <recommendedName>
        <fullName evidence="18">Receptor-type tyrosine-protein phosphatase N2</fullName>
    </recommendedName>
</protein>
<dbReference type="InterPro" id="IPR003595">
    <property type="entry name" value="Tyr_Pase_cat"/>
</dbReference>
<dbReference type="Gene3D" id="3.90.190.10">
    <property type="entry name" value="Protein tyrosine phosphatase superfamily"/>
    <property type="match status" value="1"/>
</dbReference>
<evidence type="ECO:0000256" key="10">
    <source>
        <dbReference type="ARBA" id="ARBA00023329"/>
    </source>
</evidence>
<keyword evidence="8" id="KW-0675">Receptor</keyword>
<dbReference type="InterPro" id="IPR038112">
    <property type="entry name" value="Receptor_IA-2_ectodomain_sf"/>
</dbReference>
<evidence type="ECO:0000313" key="16">
    <source>
        <dbReference type="EMBL" id="KAJ1528024.1"/>
    </source>
</evidence>
<evidence type="ECO:0000256" key="11">
    <source>
        <dbReference type="ARBA" id="ARBA00034103"/>
    </source>
</evidence>
<dbReference type="GO" id="GO:0051046">
    <property type="term" value="P:regulation of secretion"/>
    <property type="evidence" value="ECO:0007669"/>
    <property type="project" value="TreeGrafter"/>
</dbReference>
<evidence type="ECO:0000256" key="7">
    <source>
        <dbReference type="ARBA" id="ARBA00023136"/>
    </source>
</evidence>
<evidence type="ECO:0000256" key="2">
    <source>
        <dbReference type="ARBA" id="ARBA00022553"/>
    </source>
</evidence>
<feature type="compositionally biased region" description="Basic and acidic residues" evidence="12">
    <location>
        <begin position="1237"/>
        <end position="1264"/>
    </location>
</feature>
<dbReference type="PROSITE" id="PS50055">
    <property type="entry name" value="TYR_PHOSPHATASE_PTP"/>
    <property type="match status" value="1"/>
</dbReference>
<keyword evidence="10" id="KW-0968">Cytoplasmic vesicle</keyword>
<keyword evidence="6" id="KW-0770">Synapse</keyword>
<dbReference type="InterPro" id="IPR033522">
    <property type="entry name" value="IA-2/IA-2_beta"/>
</dbReference>
<evidence type="ECO:0000259" key="14">
    <source>
        <dbReference type="PROSITE" id="PS50055"/>
    </source>
</evidence>
<keyword evidence="4" id="KW-0732">Signal</keyword>
<keyword evidence="9" id="KW-0325">Glycoprotein</keyword>
<evidence type="ECO:0000256" key="8">
    <source>
        <dbReference type="ARBA" id="ARBA00023170"/>
    </source>
</evidence>
<dbReference type="InterPro" id="IPR021613">
    <property type="entry name" value="Receptor_IA-2_dom"/>
</dbReference>
<gene>
    <name evidence="16" type="ORF">ONE63_007946</name>
</gene>
<dbReference type="GO" id="GO:0030141">
    <property type="term" value="C:secretory granule"/>
    <property type="evidence" value="ECO:0007669"/>
    <property type="project" value="InterPro"/>
</dbReference>
<feature type="region of interest" description="Disordered" evidence="12">
    <location>
        <begin position="1218"/>
        <end position="1264"/>
    </location>
</feature>
<dbReference type="InterPro" id="IPR016130">
    <property type="entry name" value="Tyr_Pase_AS"/>
</dbReference>
<dbReference type="GO" id="GO:0030658">
    <property type="term" value="C:transport vesicle membrane"/>
    <property type="evidence" value="ECO:0007669"/>
    <property type="project" value="UniProtKB-SubCell"/>
</dbReference>
<dbReference type="GO" id="GO:0045202">
    <property type="term" value="C:synapse"/>
    <property type="evidence" value="ECO:0007669"/>
    <property type="project" value="UniProtKB-SubCell"/>
</dbReference>
<feature type="region of interest" description="Disordered" evidence="12">
    <location>
        <begin position="430"/>
        <end position="559"/>
    </location>
</feature>
<evidence type="ECO:0000256" key="13">
    <source>
        <dbReference type="SAM" id="Phobius"/>
    </source>
</evidence>
<feature type="compositionally biased region" description="Low complexity" evidence="12">
    <location>
        <begin position="502"/>
        <end position="512"/>
    </location>
</feature>
<feature type="compositionally biased region" description="Pro residues" evidence="12">
    <location>
        <begin position="1219"/>
        <end position="1235"/>
    </location>
</feature>
<evidence type="ECO:0000256" key="12">
    <source>
        <dbReference type="SAM" id="MobiDB-lite"/>
    </source>
</evidence>
<dbReference type="PANTHER" id="PTHR46106">
    <property type="entry name" value="IA-2 PROTEIN TYROSINE PHOSPHATASE, ISOFORM C"/>
    <property type="match status" value="1"/>
</dbReference>
<evidence type="ECO:0000256" key="1">
    <source>
        <dbReference type="ARBA" id="ARBA00004212"/>
    </source>
</evidence>
<keyword evidence="17" id="KW-1185">Reference proteome</keyword>
<dbReference type="SMART" id="SM00404">
    <property type="entry name" value="PTPc_motif"/>
    <property type="match status" value="1"/>
</dbReference>
<feature type="region of interest" description="Disordered" evidence="12">
    <location>
        <begin position="872"/>
        <end position="920"/>
    </location>
</feature>
<dbReference type="Proteomes" id="UP001075354">
    <property type="component" value="Chromosome 5"/>
</dbReference>
<dbReference type="PROSITE" id="PS50056">
    <property type="entry name" value="TYR_PHOSPHATASE_2"/>
    <property type="match status" value="1"/>
</dbReference>
<organism evidence="16 17">
    <name type="scientific">Megalurothrips usitatus</name>
    <name type="common">bean blossom thrips</name>
    <dbReference type="NCBI Taxonomy" id="439358"/>
    <lineage>
        <taxon>Eukaryota</taxon>
        <taxon>Metazoa</taxon>
        <taxon>Ecdysozoa</taxon>
        <taxon>Arthropoda</taxon>
        <taxon>Hexapoda</taxon>
        <taxon>Insecta</taxon>
        <taxon>Pterygota</taxon>
        <taxon>Neoptera</taxon>
        <taxon>Paraneoptera</taxon>
        <taxon>Thysanoptera</taxon>
        <taxon>Terebrantia</taxon>
        <taxon>Thripoidea</taxon>
        <taxon>Thripidae</taxon>
        <taxon>Megalurothrips</taxon>
    </lineage>
</organism>
<dbReference type="GO" id="GO:0004725">
    <property type="term" value="F:protein tyrosine phosphatase activity"/>
    <property type="evidence" value="ECO:0007669"/>
    <property type="project" value="InterPro"/>
</dbReference>
<feature type="compositionally biased region" description="Acidic residues" evidence="12">
    <location>
        <begin position="437"/>
        <end position="455"/>
    </location>
</feature>
<dbReference type="InterPro" id="IPR000387">
    <property type="entry name" value="Tyr_Pase_dom"/>
</dbReference>